<dbReference type="SUPFAM" id="SSF75620">
    <property type="entry name" value="Release factor"/>
    <property type="match status" value="1"/>
</dbReference>
<evidence type="ECO:0000256" key="3">
    <source>
        <dbReference type="SAM" id="MobiDB-lite"/>
    </source>
</evidence>
<feature type="compositionally biased region" description="Basic and acidic residues" evidence="3">
    <location>
        <begin position="29"/>
        <end position="62"/>
    </location>
</feature>
<organism evidence="5 6">
    <name type="scientific">Candidatus Collierbacteria bacterium CG1_02_44_10</name>
    <dbReference type="NCBI Taxonomy" id="1805087"/>
    <lineage>
        <taxon>Bacteria</taxon>
        <taxon>Candidatus Collieribacteriota</taxon>
    </lineage>
</organism>
<dbReference type="InterPro" id="IPR052405">
    <property type="entry name" value="Mito_Transl_Release_Factor"/>
</dbReference>
<comment type="similarity">
    <text evidence="1">Belongs to the prokaryotic/mitochondrial release factor family.</text>
</comment>
<sequence length="225" mass="26224">MEKNELNPDEIEEAFERAEFRPGGGGRKSRPDKGFGLERKGRKVKEQLSEEARKSNKELSKAKREIDVQIQKLLRKETNPALHRGTKDYFEWVRFGLMALSETDQKAEIMQEKDIKMEYVKASGSGGQNVNKRNTAASIRHNPTMFFLKNKKTRTQFENEEQAREIMFGRLENHLKSWKRVIGDRNPNEEMADIFNKAISERDATIREVEVLEKIRKNLKDGKNL</sequence>
<evidence type="ECO:0000313" key="6">
    <source>
        <dbReference type="Proteomes" id="UP000182345"/>
    </source>
</evidence>
<keyword evidence="2" id="KW-0809">Transit peptide</keyword>
<proteinExistence type="inferred from homology"/>
<dbReference type="PANTHER" id="PTHR46203">
    <property type="entry name" value="PROBABLE PEPTIDE CHAIN RELEASE FACTOR C12ORF65"/>
    <property type="match status" value="1"/>
</dbReference>
<dbReference type="EMBL" id="MNUK01000038">
    <property type="protein sequence ID" value="OIN91677.1"/>
    <property type="molecule type" value="Genomic_DNA"/>
</dbReference>
<dbReference type="Gene3D" id="3.30.160.20">
    <property type="match status" value="1"/>
</dbReference>
<gene>
    <name evidence="5" type="ORF">AUJ42_01495</name>
</gene>
<accession>A0A1J4S076</accession>
<dbReference type="AlphaFoldDB" id="A0A1J4S076"/>
<evidence type="ECO:0000259" key="4">
    <source>
        <dbReference type="Pfam" id="PF00472"/>
    </source>
</evidence>
<feature type="region of interest" description="Disordered" evidence="3">
    <location>
        <begin position="1"/>
        <end position="62"/>
    </location>
</feature>
<feature type="domain" description="Prokaryotic-type class I peptide chain release factors" evidence="4">
    <location>
        <begin position="110"/>
        <end position="193"/>
    </location>
</feature>
<comment type="caution">
    <text evidence="5">The sequence shown here is derived from an EMBL/GenBank/DDBJ whole genome shotgun (WGS) entry which is preliminary data.</text>
</comment>
<dbReference type="GO" id="GO:0003747">
    <property type="term" value="F:translation release factor activity"/>
    <property type="evidence" value="ECO:0007669"/>
    <property type="project" value="InterPro"/>
</dbReference>
<dbReference type="PANTHER" id="PTHR46203:SF1">
    <property type="entry name" value="MITOCHONDRIAL TRANSLATION RELEASE FACTOR IN RESCUE"/>
    <property type="match status" value="1"/>
</dbReference>
<evidence type="ECO:0000256" key="1">
    <source>
        <dbReference type="ARBA" id="ARBA00010835"/>
    </source>
</evidence>
<reference evidence="5 6" key="1">
    <citation type="journal article" date="2016" name="Environ. Microbiol.">
        <title>Genomic resolution of a cold subsurface aquifer community provides metabolic insights for novel microbes adapted to high CO concentrations.</title>
        <authorList>
            <person name="Probst A.J."/>
            <person name="Castelle C.J."/>
            <person name="Singh A."/>
            <person name="Brown C.T."/>
            <person name="Anantharaman K."/>
            <person name="Sharon I."/>
            <person name="Hug L.A."/>
            <person name="Burstein D."/>
            <person name="Emerson J.B."/>
            <person name="Thomas B.C."/>
            <person name="Banfield J.F."/>
        </authorList>
    </citation>
    <scope>NUCLEOTIDE SEQUENCE [LARGE SCALE GENOMIC DNA]</scope>
    <source>
        <strain evidence="5">CG1_02_44_10</strain>
    </source>
</reference>
<name>A0A1J4S076_9BACT</name>
<dbReference type="InterPro" id="IPR000352">
    <property type="entry name" value="Pep_chain_release_fac_I"/>
</dbReference>
<evidence type="ECO:0000313" key="5">
    <source>
        <dbReference type="EMBL" id="OIN91677.1"/>
    </source>
</evidence>
<dbReference type="InterPro" id="IPR045853">
    <property type="entry name" value="Pep_chain_release_fac_I_sf"/>
</dbReference>
<dbReference type="Proteomes" id="UP000182345">
    <property type="component" value="Unassembled WGS sequence"/>
</dbReference>
<evidence type="ECO:0000256" key="2">
    <source>
        <dbReference type="ARBA" id="ARBA00022946"/>
    </source>
</evidence>
<protein>
    <recommendedName>
        <fullName evidence="4">Prokaryotic-type class I peptide chain release factors domain-containing protein</fullName>
    </recommendedName>
</protein>
<dbReference type="Pfam" id="PF00472">
    <property type="entry name" value="RF-1"/>
    <property type="match status" value="1"/>
</dbReference>